<evidence type="ECO:0000313" key="6">
    <source>
        <dbReference type="Proteomes" id="UP000825933"/>
    </source>
</evidence>
<dbReference type="AlphaFoldDB" id="A0A8T5URG8"/>
<proteinExistence type="predicted"/>
<evidence type="ECO:0000259" key="4">
    <source>
        <dbReference type="PROSITE" id="PS50995"/>
    </source>
</evidence>
<accession>A0A8T5URG8</accession>
<dbReference type="PROSITE" id="PS01117">
    <property type="entry name" value="HTH_MARR_1"/>
    <property type="match status" value="1"/>
</dbReference>
<dbReference type="RefSeq" id="WP_223791814.1">
    <property type="nucleotide sequence ID" value="NZ_JAIOUQ010000009.1"/>
</dbReference>
<gene>
    <name evidence="5" type="ORF">K8N75_09515</name>
</gene>
<dbReference type="GO" id="GO:0006950">
    <property type="term" value="P:response to stress"/>
    <property type="evidence" value="ECO:0007669"/>
    <property type="project" value="TreeGrafter"/>
</dbReference>
<evidence type="ECO:0000313" key="5">
    <source>
        <dbReference type="EMBL" id="MBZ2166274.1"/>
    </source>
</evidence>
<dbReference type="Pfam" id="PF12802">
    <property type="entry name" value="MarR_2"/>
    <property type="match status" value="1"/>
</dbReference>
<dbReference type="InterPro" id="IPR000835">
    <property type="entry name" value="HTH_MarR-typ"/>
</dbReference>
<dbReference type="Proteomes" id="UP000825933">
    <property type="component" value="Unassembled WGS sequence"/>
</dbReference>
<keyword evidence="3" id="KW-0804">Transcription</keyword>
<keyword evidence="6" id="KW-1185">Reference proteome</keyword>
<evidence type="ECO:0000256" key="2">
    <source>
        <dbReference type="ARBA" id="ARBA00023125"/>
    </source>
</evidence>
<reference evidence="6" key="1">
    <citation type="journal article" date="2022" name="Microbiol. Resour. Announc.">
        <title>Draft Genome Sequence of a Methanogenic Archaeon from West Spitsbergen Permafrost.</title>
        <authorList>
            <person name="Trubitsyn V."/>
            <person name="Rivkina E."/>
            <person name="Shcherbakova V."/>
        </authorList>
    </citation>
    <scope>NUCLEOTIDE SEQUENCE [LARGE SCALE GENOMIC DNA]</scope>
    <source>
        <strain evidence="6">VT</strain>
    </source>
</reference>
<name>A0A8T5URG8_9EURY</name>
<dbReference type="GO" id="GO:0003677">
    <property type="term" value="F:DNA binding"/>
    <property type="evidence" value="ECO:0007669"/>
    <property type="project" value="UniProtKB-KW"/>
</dbReference>
<dbReference type="PROSITE" id="PS50995">
    <property type="entry name" value="HTH_MARR_2"/>
    <property type="match status" value="1"/>
</dbReference>
<keyword evidence="1" id="KW-0805">Transcription regulation</keyword>
<dbReference type="GO" id="GO:0003700">
    <property type="term" value="F:DNA-binding transcription factor activity"/>
    <property type="evidence" value="ECO:0007669"/>
    <property type="project" value="InterPro"/>
</dbReference>
<dbReference type="EMBL" id="JAIOUQ010000009">
    <property type="protein sequence ID" value="MBZ2166274.1"/>
    <property type="molecule type" value="Genomic_DNA"/>
</dbReference>
<protein>
    <submittedName>
        <fullName evidence="5">MarR family transcriptional regulator</fullName>
    </submittedName>
</protein>
<dbReference type="PANTHER" id="PTHR33164">
    <property type="entry name" value="TRANSCRIPTIONAL REGULATOR, MARR FAMILY"/>
    <property type="match status" value="1"/>
</dbReference>
<evidence type="ECO:0000256" key="1">
    <source>
        <dbReference type="ARBA" id="ARBA00023015"/>
    </source>
</evidence>
<dbReference type="InterPro" id="IPR023187">
    <property type="entry name" value="Tscrpt_reg_MarR-type_CS"/>
</dbReference>
<dbReference type="InterPro" id="IPR036390">
    <property type="entry name" value="WH_DNA-bd_sf"/>
</dbReference>
<keyword evidence="2" id="KW-0238">DNA-binding</keyword>
<dbReference type="InterPro" id="IPR039422">
    <property type="entry name" value="MarR/SlyA-like"/>
</dbReference>
<dbReference type="InterPro" id="IPR036388">
    <property type="entry name" value="WH-like_DNA-bd_sf"/>
</dbReference>
<feature type="domain" description="HTH marR-type" evidence="4">
    <location>
        <begin position="20"/>
        <end position="154"/>
    </location>
</feature>
<sequence length="168" mass="19776">MKNSDEIIAEMNIEERLDMEKYILVILFLIQQRWSYTINKDFQKDNITTKQWLMLIVIGTAFNHDPSMQEVADALSTTHQNVKQLATRLETTGFLKIERDPKNKRILRLKVTEKSNEYWKTRASEHAKSIAEYFKTLEDSEVASLFKIMNKLEKLSLTIYEDAKNVNK</sequence>
<comment type="caution">
    <text evidence="5">The sequence shown here is derived from an EMBL/GenBank/DDBJ whole genome shotgun (WGS) entry which is preliminary data.</text>
</comment>
<evidence type="ECO:0000256" key="3">
    <source>
        <dbReference type="ARBA" id="ARBA00023163"/>
    </source>
</evidence>
<organism evidence="5 6">
    <name type="scientific">Methanobacterium spitsbergense</name>
    <dbReference type="NCBI Taxonomy" id="2874285"/>
    <lineage>
        <taxon>Archaea</taxon>
        <taxon>Methanobacteriati</taxon>
        <taxon>Methanobacteriota</taxon>
        <taxon>Methanomada group</taxon>
        <taxon>Methanobacteria</taxon>
        <taxon>Methanobacteriales</taxon>
        <taxon>Methanobacteriaceae</taxon>
        <taxon>Methanobacterium</taxon>
    </lineage>
</organism>
<dbReference type="SUPFAM" id="SSF46785">
    <property type="entry name" value="Winged helix' DNA-binding domain"/>
    <property type="match status" value="1"/>
</dbReference>
<dbReference type="PANTHER" id="PTHR33164:SF58">
    <property type="entry name" value="DNA-BINDING TRANSCRIPTIONAL REPRESSOR SCOC"/>
    <property type="match status" value="1"/>
</dbReference>
<dbReference type="SMART" id="SM00347">
    <property type="entry name" value="HTH_MARR"/>
    <property type="match status" value="1"/>
</dbReference>
<dbReference type="PRINTS" id="PR00598">
    <property type="entry name" value="HTHMARR"/>
</dbReference>
<dbReference type="Gene3D" id="1.10.10.10">
    <property type="entry name" value="Winged helix-like DNA-binding domain superfamily/Winged helix DNA-binding domain"/>
    <property type="match status" value="1"/>
</dbReference>